<dbReference type="PANTHER" id="PTHR21359">
    <property type="entry name" value="DUF5577 DOMAIN-CONTAINING PROTEIN"/>
    <property type="match status" value="1"/>
</dbReference>
<accession>A0A267EKM3</accession>
<dbReference type="Proteomes" id="UP000215902">
    <property type="component" value="Unassembled WGS sequence"/>
</dbReference>
<comment type="caution">
    <text evidence="2">The sequence shown here is derived from an EMBL/GenBank/DDBJ whole genome shotgun (WGS) entry which is preliminary data.</text>
</comment>
<dbReference type="OrthoDB" id="10067653at2759"/>
<feature type="compositionally biased region" description="Low complexity" evidence="1">
    <location>
        <begin position="232"/>
        <end position="257"/>
    </location>
</feature>
<evidence type="ECO:0000256" key="1">
    <source>
        <dbReference type="SAM" id="MobiDB-lite"/>
    </source>
</evidence>
<feature type="compositionally biased region" description="Low complexity" evidence="1">
    <location>
        <begin position="386"/>
        <end position="396"/>
    </location>
</feature>
<dbReference type="GO" id="GO:0005634">
    <property type="term" value="C:nucleus"/>
    <property type="evidence" value="ECO:0007669"/>
    <property type="project" value="TreeGrafter"/>
</dbReference>
<feature type="compositionally biased region" description="Low complexity" evidence="1">
    <location>
        <begin position="168"/>
        <end position="179"/>
    </location>
</feature>
<dbReference type="EMBL" id="NIVC01001982">
    <property type="protein sequence ID" value="PAA61986.1"/>
    <property type="molecule type" value="Genomic_DNA"/>
</dbReference>
<dbReference type="STRING" id="282301.A0A267EKM3"/>
<evidence type="ECO:0000313" key="3">
    <source>
        <dbReference type="Proteomes" id="UP000215902"/>
    </source>
</evidence>
<feature type="compositionally biased region" description="Basic and acidic residues" evidence="1">
    <location>
        <begin position="338"/>
        <end position="365"/>
    </location>
</feature>
<feature type="compositionally biased region" description="Low complexity" evidence="1">
    <location>
        <begin position="486"/>
        <end position="497"/>
    </location>
</feature>
<gene>
    <name evidence="2" type="ORF">BOX15_Mlig033852g1</name>
</gene>
<proteinExistence type="predicted"/>
<feature type="compositionally biased region" description="Basic and acidic residues" evidence="1">
    <location>
        <begin position="432"/>
        <end position="485"/>
    </location>
</feature>
<dbReference type="PANTHER" id="PTHR21359:SF1">
    <property type="entry name" value="DUF5577 DOMAIN-CONTAINING PROTEIN"/>
    <property type="match status" value="1"/>
</dbReference>
<keyword evidence="3" id="KW-1185">Reference proteome</keyword>
<dbReference type="SUPFAM" id="SSF47769">
    <property type="entry name" value="SAM/Pointed domain"/>
    <property type="match status" value="1"/>
</dbReference>
<feature type="compositionally biased region" description="Gly residues" evidence="1">
    <location>
        <begin position="263"/>
        <end position="275"/>
    </location>
</feature>
<feature type="non-terminal residue" evidence="2">
    <location>
        <position position="1"/>
    </location>
</feature>
<sequence length="509" mass="54059">SMSQSYWRKFFSTAGIPSADAQNYAAIFEDNRITESVLGDLRKEHLTDMGIRRMGDIISILKCASTWPQTASLQSQDEVQASKWEQQQQQPMQAQLMPAFLSSSSATKKQKDLQLIDKSKVPTVVVNTTDRTSASSSAGAVASLGRIVASGDGSRRFAAAPELEEQQSKPQQRQQSSAAPKRKLGDGFKAAMTAAAVGAASVRLHEASEADRPVFNRLGELSSLSSRAVAAGAAAAPSPAASNSKSSNSTTASSTHSVFNRLGGVGSSGGGGGGAPPAVASSGGRTVLAATSGHPAAAADVRAKEPTIIRQIQFDSEDLSVARNGEEGPSPPKISMRSVDKWPSRSRVPDDSPRHRERHQEEDRRRSRQGSGPGPLSYRGVLKLPASAAASSSNASQSGGPVRKAEAHSTSAAADDLGPTLYSDSISAYSSRQRDSRDYRDSRDSRDYRDSRDSRDYRDSRDSRNSRDPARSGERIVAKARRDNGGRSSASTASGAGRLDRIVINRSVR</sequence>
<feature type="region of interest" description="Disordered" evidence="1">
    <location>
        <begin position="161"/>
        <end position="183"/>
    </location>
</feature>
<dbReference type="Pfam" id="PF18017">
    <property type="entry name" value="SAM_4"/>
    <property type="match status" value="1"/>
</dbReference>
<evidence type="ECO:0000313" key="2">
    <source>
        <dbReference type="EMBL" id="PAA61986.1"/>
    </source>
</evidence>
<dbReference type="InterPro" id="IPR039161">
    <property type="entry name" value="C19orf47-like"/>
</dbReference>
<dbReference type="AlphaFoldDB" id="A0A267EKM3"/>
<organism evidence="2 3">
    <name type="scientific">Macrostomum lignano</name>
    <dbReference type="NCBI Taxonomy" id="282301"/>
    <lineage>
        <taxon>Eukaryota</taxon>
        <taxon>Metazoa</taxon>
        <taxon>Spiralia</taxon>
        <taxon>Lophotrochozoa</taxon>
        <taxon>Platyhelminthes</taxon>
        <taxon>Rhabditophora</taxon>
        <taxon>Macrostomorpha</taxon>
        <taxon>Macrostomida</taxon>
        <taxon>Macrostomidae</taxon>
        <taxon>Macrostomum</taxon>
    </lineage>
</organism>
<feature type="region of interest" description="Disordered" evidence="1">
    <location>
        <begin position="232"/>
        <end position="509"/>
    </location>
</feature>
<evidence type="ECO:0008006" key="4">
    <source>
        <dbReference type="Google" id="ProtNLM"/>
    </source>
</evidence>
<reference evidence="2 3" key="1">
    <citation type="submission" date="2017-06" db="EMBL/GenBank/DDBJ databases">
        <title>A platform for efficient transgenesis in Macrostomum lignano, a flatworm model organism for stem cell research.</title>
        <authorList>
            <person name="Berezikov E."/>
        </authorList>
    </citation>
    <scope>NUCLEOTIDE SEQUENCE [LARGE SCALE GENOMIC DNA]</scope>
    <source>
        <strain evidence="2">DV1</strain>
        <tissue evidence="2">Whole organism</tissue>
    </source>
</reference>
<name>A0A267EKM3_9PLAT</name>
<dbReference type="Gene3D" id="1.10.150.50">
    <property type="entry name" value="Transcription Factor, Ets-1"/>
    <property type="match status" value="1"/>
</dbReference>
<dbReference type="InterPro" id="IPR013761">
    <property type="entry name" value="SAM/pointed_sf"/>
</dbReference>
<protein>
    <recommendedName>
        <fullName evidence="4">SAM domain-containing protein</fullName>
    </recommendedName>
</protein>